<proteinExistence type="predicted"/>
<name>A0A5M6DS38_9BACT</name>
<dbReference type="AlphaFoldDB" id="A0A5M6DS38"/>
<reference evidence="1 2" key="1">
    <citation type="submission" date="2019-09" db="EMBL/GenBank/DDBJ databases">
        <title>Genome sequence and assembly of Adhaeribacter sp.</title>
        <authorList>
            <person name="Chhetri G."/>
        </authorList>
    </citation>
    <scope>NUCLEOTIDE SEQUENCE [LARGE SCALE GENOMIC DNA]</scope>
    <source>
        <strain evidence="1 2">DK36</strain>
    </source>
</reference>
<protein>
    <submittedName>
        <fullName evidence="1">Uncharacterized protein</fullName>
    </submittedName>
</protein>
<dbReference type="EMBL" id="VWSF01000001">
    <property type="protein sequence ID" value="KAA5549052.1"/>
    <property type="molecule type" value="Genomic_DNA"/>
</dbReference>
<sequence length="195" mass="22177">MEKVNELPPLKNDVVEPMKSIISEDAQKKYSLDEIYQKYISTELLLFIEKNHPAWSIPNENMWYPQLFNKYKTDSSLVNSIAGDFDCNGQKDQALIVDKGKNSLSAVVFLKVDNSFEAVELTEIGAAGEKIEFVLTLYKPGRYNIIDPDLSPSDLNTVDFKCDGVGIGKFKELYEGGNDVFYWNRNQLQSCLIEE</sequence>
<evidence type="ECO:0000313" key="1">
    <source>
        <dbReference type="EMBL" id="KAA5549052.1"/>
    </source>
</evidence>
<organism evidence="1 2">
    <name type="scientific">Adhaeribacter rhizoryzae</name>
    <dbReference type="NCBI Taxonomy" id="2607907"/>
    <lineage>
        <taxon>Bacteria</taxon>
        <taxon>Pseudomonadati</taxon>
        <taxon>Bacteroidota</taxon>
        <taxon>Cytophagia</taxon>
        <taxon>Cytophagales</taxon>
        <taxon>Hymenobacteraceae</taxon>
        <taxon>Adhaeribacter</taxon>
    </lineage>
</organism>
<gene>
    <name evidence="1" type="ORF">F0145_00155</name>
</gene>
<dbReference type="Proteomes" id="UP000323426">
    <property type="component" value="Unassembled WGS sequence"/>
</dbReference>
<comment type="caution">
    <text evidence="1">The sequence shown here is derived from an EMBL/GenBank/DDBJ whole genome shotgun (WGS) entry which is preliminary data.</text>
</comment>
<keyword evidence="2" id="KW-1185">Reference proteome</keyword>
<evidence type="ECO:0000313" key="2">
    <source>
        <dbReference type="Proteomes" id="UP000323426"/>
    </source>
</evidence>
<accession>A0A5M6DS38</accession>